<dbReference type="InterPro" id="IPR007393">
    <property type="entry name" value="YlxR_dom"/>
</dbReference>
<sequence length="110" mass="12377">MVKKRRIPLRMCVGCRERKPKKELIRIVKTPQGELLVDDTGKKAGRGAYVCPKPECVAGINLKGISQALKTECSQKEFQTLIENLKKHLLTNSLEGKEVENAQNKDIQDC</sequence>
<dbReference type="Gene3D" id="3.30.1230.10">
    <property type="entry name" value="YlxR-like"/>
    <property type="match status" value="1"/>
</dbReference>
<reference evidence="2 3" key="1">
    <citation type="submission" date="2023-03" db="EMBL/GenBank/DDBJ databases">
        <title>Novel Species.</title>
        <authorList>
            <person name="Ma S."/>
        </authorList>
    </citation>
    <scope>NUCLEOTIDE SEQUENCE [LARGE SCALE GENOMIC DNA]</scope>
    <source>
        <strain evidence="2 3">B11</strain>
    </source>
</reference>
<dbReference type="NCBIfam" id="NF047356">
    <property type="entry name" value="RNA_bind_RnpM"/>
    <property type="match status" value="1"/>
</dbReference>
<evidence type="ECO:0000313" key="3">
    <source>
        <dbReference type="Proteomes" id="UP001461341"/>
    </source>
</evidence>
<dbReference type="CDD" id="cd00279">
    <property type="entry name" value="YlxR"/>
    <property type="match status" value="1"/>
</dbReference>
<proteinExistence type="predicted"/>
<accession>A0ABZ2YAH9</accession>
<dbReference type="PANTHER" id="PTHR34215:SF1">
    <property type="entry name" value="YLXR DOMAIN-CONTAINING PROTEIN"/>
    <property type="match status" value="1"/>
</dbReference>
<keyword evidence="3" id="KW-1185">Reference proteome</keyword>
<evidence type="ECO:0000313" key="2">
    <source>
        <dbReference type="EMBL" id="WZL75281.1"/>
    </source>
</evidence>
<dbReference type="EMBL" id="CP121689">
    <property type="protein sequence ID" value="WZL75281.1"/>
    <property type="molecule type" value="Genomic_DNA"/>
</dbReference>
<dbReference type="InterPro" id="IPR037465">
    <property type="entry name" value="YlxR"/>
</dbReference>
<organism evidence="2 3">
    <name type="scientific">Thermatribacter velox</name>
    <dbReference type="NCBI Taxonomy" id="3039681"/>
    <lineage>
        <taxon>Bacteria</taxon>
        <taxon>Pseudomonadati</taxon>
        <taxon>Atribacterota</taxon>
        <taxon>Atribacteria</taxon>
        <taxon>Atribacterales</taxon>
        <taxon>Thermatribacteraceae</taxon>
        <taxon>Thermatribacter</taxon>
    </lineage>
</organism>
<evidence type="ECO:0000259" key="1">
    <source>
        <dbReference type="Pfam" id="PF04296"/>
    </source>
</evidence>
<protein>
    <submittedName>
        <fullName evidence="2">YlxR family protein</fullName>
    </submittedName>
</protein>
<dbReference type="SUPFAM" id="SSF64376">
    <property type="entry name" value="YlxR-like"/>
    <property type="match status" value="1"/>
</dbReference>
<dbReference type="PANTHER" id="PTHR34215">
    <property type="entry name" value="BLL0784 PROTEIN"/>
    <property type="match status" value="1"/>
</dbReference>
<dbReference type="InterPro" id="IPR035931">
    <property type="entry name" value="YlxR-like_sf"/>
</dbReference>
<feature type="domain" description="YlxR" evidence="1">
    <location>
        <begin position="10"/>
        <end position="81"/>
    </location>
</feature>
<gene>
    <name evidence="2" type="ORF">QBE54_06670</name>
</gene>
<dbReference type="RefSeq" id="WP_369017427.1">
    <property type="nucleotide sequence ID" value="NZ_CP121689.1"/>
</dbReference>
<name>A0ABZ2YAH9_9BACT</name>
<dbReference type="Pfam" id="PF04296">
    <property type="entry name" value="YlxR"/>
    <property type="match status" value="1"/>
</dbReference>
<dbReference type="Proteomes" id="UP001461341">
    <property type="component" value="Chromosome"/>
</dbReference>